<accession>A0A226DR84</accession>
<sequence>MQALQHYGLQILFRFSQLATFTIPISNKYVLPASHLEVTERSSELARQQTRISISFFSLFGPAVDGRIKPDISAPGLSVGSASHTADNEYLIASGTSMASPPFAGLAALLLAFKPSLTYLDIVYYLTQGAERNLVFLWWNSEQSALQQYIRSRAN</sequence>
<dbReference type="GO" id="GO:0004252">
    <property type="term" value="F:serine-type endopeptidase activity"/>
    <property type="evidence" value="ECO:0007669"/>
    <property type="project" value="InterPro"/>
</dbReference>
<dbReference type="InterPro" id="IPR036852">
    <property type="entry name" value="Peptidase_S8/S53_dom_sf"/>
</dbReference>
<evidence type="ECO:0000256" key="4">
    <source>
        <dbReference type="ARBA" id="ARBA00022825"/>
    </source>
</evidence>
<keyword evidence="8" id="KW-1185">Reference proteome</keyword>
<dbReference type="SUPFAM" id="SSF52743">
    <property type="entry name" value="Subtilisin-like"/>
    <property type="match status" value="1"/>
</dbReference>
<dbReference type="PANTHER" id="PTHR43399:SF4">
    <property type="entry name" value="CELL WALL-ASSOCIATED PROTEASE"/>
    <property type="match status" value="1"/>
</dbReference>
<evidence type="ECO:0000256" key="3">
    <source>
        <dbReference type="ARBA" id="ARBA00022801"/>
    </source>
</evidence>
<comment type="caution">
    <text evidence="5">Lacks conserved residue(s) required for the propagation of feature annotation.</text>
</comment>
<dbReference type="PROSITE" id="PS00138">
    <property type="entry name" value="SUBTILASE_SER"/>
    <property type="match status" value="1"/>
</dbReference>
<dbReference type="EMBL" id="LNIX01000014">
    <property type="protein sequence ID" value="OXA46726.1"/>
    <property type="molecule type" value="Genomic_DNA"/>
</dbReference>
<dbReference type="InterPro" id="IPR051048">
    <property type="entry name" value="Peptidase_S8/S53_subtilisin"/>
</dbReference>
<dbReference type="InterPro" id="IPR023828">
    <property type="entry name" value="Peptidase_S8_Ser-AS"/>
</dbReference>
<proteinExistence type="inferred from homology"/>
<dbReference type="GO" id="GO:0006508">
    <property type="term" value="P:proteolysis"/>
    <property type="evidence" value="ECO:0007669"/>
    <property type="project" value="UniProtKB-KW"/>
</dbReference>
<feature type="domain" description="Peptidase S8/S53" evidence="6">
    <location>
        <begin position="50"/>
        <end position="130"/>
    </location>
</feature>
<keyword evidence="3" id="KW-0378">Hydrolase</keyword>
<evidence type="ECO:0000256" key="5">
    <source>
        <dbReference type="PROSITE-ProRule" id="PRU01240"/>
    </source>
</evidence>
<gene>
    <name evidence="7" type="ORF">Fcan01_18175</name>
</gene>
<evidence type="ECO:0000259" key="6">
    <source>
        <dbReference type="Pfam" id="PF00082"/>
    </source>
</evidence>
<evidence type="ECO:0000256" key="1">
    <source>
        <dbReference type="ARBA" id="ARBA00011073"/>
    </source>
</evidence>
<evidence type="ECO:0000313" key="8">
    <source>
        <dbReference type="Proteomes" id="UP000198287"/>
    </source>
</evidence>
<comment type="caution">
    <text evidence="7">The sequence shown here is derived from an EMBL/GenBank/DDBJ whole genome shotgun (WGS) entry which is preliminary data.</text>
</comment>
<evidence type="ECO:0000256" key="2">
    <source>
        <dbReference type="ARBA" id="ARBA00022670"/>
    </source>
</evidence>
<dbReference type="Pfam" id="PF00082">
    <property type="entry name" value="Peptidase_S8"/>
    <property type="match status" value="1"/>
</dbReference>
<reference evidence="7 8" key="1">
    <citation type="submission" date="2015-12" db="EMBL/GenBank/DDBJ databases">
        <title>The genome of Folsomia candida.</title>
        <authorList>
            <person name="Faddeeva A."/>
            <person name="Derks M.F."/>
            <person name="Anvar Y."/>
            <person name="Smit S."/>
            <person name="Van Straalen N."/>
            <person name="Roelofs D."/>
        </authorList>
    </citation>
    <scope>NUCLEOTIDE SEQUENCE [LARGE SCALE GENOMIC DNA]</scope>
    <source>
        <strain evidence="7 8">VU population</strain>
        <tissue evidence="7">Whole body</tissue>
    </source>
</reference>
<keyword evidence="2 7" id="KW-0645">Protease</keyword>
<dbReference type="PROSITE" id="PS51892">
    <property type="entry name" value="SUBTILASE"/>
    <property type="match status" value="1"/>
</dbReference>
<dbReference type="PANTHER" id="PTHR43399">
    <property type="entry name" value="SUBTILISIN-RELATED"/>
    <property type="match status" value="1"/>
</dbReference>
<evidence type="ECO:0000313" key="7">
    <source>
        <dbReference type="EMBL" id="OXA46726.1"/>
    </source>
</evidence>
<comment type="similarity">
    <text evidence="1 5">Belongs to the peptidase S8 family.</text>
</comment>
<organism evidence="7 8">
    <name type="scientific">Folsomia candida</name>
    <name type="common">Springtail</name>
    <dbReference type="NCBI Taxonomy" id="158441"/>
    <lineage>
        <taxon>Eukaryota</taxon>
        <taxon>Metazoa</taxon>
        <taxon>Ecdysozoa</taxon>
        <taxon>Arthropoda</taxon>
        <taxon>Hexapoda</taxon>
        <taxon>Collembola</taxon>
        <taxon>Entomobryomorpha</taxon>
        <taxon>Isotomoidea</taxon>
        <taxon>Isotomidae</taxon>
        <taxon>Proisotominae</taxon>
        <taxon>Folsomia</taxon>
    </lineage>
</organism>
<dbReference type="AlphaFoldDB" id="A0A226DR84"/>
<dbReference type="Proteomes" id="UP000198287">
    <property type="component" value="Unassembled WGS sequence"/>
</dbReference>
<dbReference type="InterPro" id="IPR000209">
    <property type="entry name" value="Peptidase_S8/S53_dom"/>
</dbReference>
<protein>
    <submittedName>
        <fullName evidence="7">Serine protease AprX</fullName>
    </submittedName>
</protein>
<name>A0A226DR84_FOLCA</name>
<dbReference type="OrthoDB" id="7775224at2759"/>
<keyword evidence="4" id="KW-0720">Serine protease</keyword>
<dbReference type="Gene3D" id="3.40.50.200">
    <property type="entry name" value="Peptidase S8/S53 domain"/>
    <property type="match status" value="1"/>
</dbReference>